<sequence length="48" mass="4911">MPEYTPSGHEHMRTAIEEACAGVEAGDGGPFGAVVVKNGKVVATGHNM</sequence>
<evidence type="ECO:0000259" key="1">
    <source>
        <dbReference type="PROSITE" id="PS51747"/>
    </source>
</evidence>
<dbReference type="Pfam" id="PF00383">
    <property type="entry name" value="dCMP_cyt_deam_1"/>
    <property type="match status" value="1"/>
</dbReference>
<dbReference type="EMBL" id="WIXE01016512">
    <property type="protein sequence ID" value="KAK5972575.1"/>
    <property type="molecule type" value="Genomic_DNA"/>
</dbReference>
<dbReference type="AlphaFoldDB" id="A0AAN8F8W5"/>
<dbReference type="Proteomes" id="UP001331761">
    <property type="component" value="Unassembled WGS sequence"/>
</dbReference>
<name>A0AAN8F8W5_TRICO</name>
<feature type="domain" description="CMP/dCMP-type deaminase" evidence="1">
    <location>
        <begin position="6"/>
        <end position="48"/>
    </location>
</feature>
<gene>
    <name evidence="2" type="ORF">GCK32_008432</name>
</gene>
<dbReference type="PROSITE" id="PS51747">
    <property type="entry name" value="CYT_DCMP_DEAMINASES_2"/>
    <property type="match status" value="1"/>
</dbReference>
<organism evidence="2 3">
    <name type="scientific">Trichostrongylus colubriformis</name>
    <name type="common">Black scour worm</name>
    <dbReference type="NCBI Taxonomy" id="6319"/>
    <lineage>
        <taxon>Eukaryota</taxon>
        <taxon>Metazoa</taxon>
        <taxon>Ecdysozoa</taxon>
        <taxon>Nematoda</taxon>
        <taxon>Chromadorea</taxon>
        <taxon>Rhabditida</taxon>
        <taxon>Rhabditina</taxon>
        <taxon>Rhabditomorpha</taxon>
        <taxon>Strongyloidea</taxon>
        <taxon>Trichostrongylidae</taxon>
        <taxon>Trichostrongylus</taxon>
    </lineage>
</organism>
<proteinExistence type="predicted"/>
<dbReference type="GO" id="GO:0003824">
    <property type="term" value="F:catalytic activity"/>
    <property type="evidence" value="ECO:0007669"/>
    <property type="project" value="InterPro"/>
</dbReference>
<dbReference type="InterPro" id="IPR016193">
    <property type="entry name" value="Cytidine_deaminase-like"/>
</dbReference>
<evidence type="ECO:0000313" key="3">
    <source>
        <dbReference type="Proteomes" id="UP001331761"/>
    </source>
</evidence>
<dbReference type="Gene3D" id="3.40.140.10">
    <property type="entry name" value="Cytidine Deaminase, domain 2"/>
    <property type="match status" value="1"/>
</dbReference>
<reference evidence="2 3" key="1">
    <citation type="submission" date="2019-10" db="EMBL/GenBank/DDBJ databases">
        <title>Assembly and Annotation for the nematode Trichostrongylus colubriformis.</title>
        <authorList>
            <person name="Martin J."/>
        </authorList>
    </citation>
    <scope>NUCLEOTIDE SEQUENCE [LARGE SCALE GENOMIC DNA]</scope>
    <source>
        <strain evidence="2">G859</strain>
        <tissue evidence="2">Whole worm</tissue>
    </source>
</reference>
<dbReference type="InterPro" id="IPR002125">
    <property type="entry name" value="CMP_dCMP_dom"/>
</dbReference>
<feature type="non-terminal residue" evidence="2">
    <location>
        <position position="48"/>
    </location>
</feature>
<comment type="caution">
    <text evidence="2">The sequence shown here is derived from an EMBL/GenBank/DDBJ whole genome shotgun (WGS) entry which is preliminary data.</text>
</comment>
<protein>
    <recommendedName>
        <fullName evidence="1">CMP/dCMP-type deaminase domain-containing protein</fullName>
    </recommendedName>
</protein>
<evidence type="ECO:0000313" key="2">
    <source>
        <dbReference type="EMBL" id="KAK5972575.1"/>
    </source>
</evidence>
<dbReference type="SUPFAM" id="SSF53927">
    <property type="entry name" value="Cytidine deaminase-like"/>
    <property type="match status" value="1"/>
</dbReference>
<keyword evidence="3" id="KW-1185">Reference proteome</keyword>
<accession>A0AAN8F8W5</accession>